<dbReference type="Proteomes" id="UP000308671">
    <property type="component" value="Unassembled WGS sequence"/>
</dbReference>
<protein>
    <submittedName>
        <fullName evidence="2">Uncharacterized protein</fullName>
    </submittedName>
</protein>
<name>A0A4V4HW13_9HELO</name>
<feature type="region of interest" description="Disordered" evidence="1">
    <location>
        <begin position="19"/>
        <end position="53"/>
    </location>
</feature>
<evidence type="ECO:0000313" key="3">
    <source>
        <dbReference type="Proteomes" id="UP000308671"/>
    </source>
</evidence>
<dbReference type="AlphaFoldDB" id="A0A4V4HW13"/>
<gene>
    <name evidence="2" type="ORF">BGAL_0011g00550</name>
</gene>
<evidence type="ECO:0000256" key="1">
    <source>
        <dbReference type="SAM" id="MobiDB-lite"/>
    </source>
</evidence>
<evidence type="ECO:0000313" key="2">
    <source>
        <dbReference type="EMBL" id="THV55276.1"/>
    </source>
</evidence>
<organism evidence="2 3">
    <name type="scientific">Botrytis galanthina</name>
    <dbReference type="NCBI Taxonomy" id="278940"/>
    <lineage>
        <taxon>Eukaryota</taxon>
        <taxon>Fungi</taxon>
        <taxon>Dikarya</taxon>
        <taxon>Ascomycota</taxon>
        <taxon>Pezizomycotina</taxon>
        <taxon>Leotiomycetes</taxon>
        <taxon>Helotiales</taxon>
        <taxon>Sclerotiniaceae</taxon>
        <taxon>Botrytis</taxon>
    </lineage>
</organism>
<dbReference type="OrthoDB" id="3490349at2759"/>
<comment type="caution">
    <text evidence="2">The sequence shown here is derived from an EMBL/GenBank/DDBJ whole genome shotgun (WGS) entry which is preliminary data.</text>
</comment>
<accession>A0A4V4HW13</accession>
<proteinExistence type="predicted"/>
<reference evidence="2 3" key="1">
    <citation type="submission" date="2017-12" db="EMBL/GenBank/DDBJ databases">
        <title>Comparative genomics of Botrytis spp.</title>
        <authorList>
            <person name="Valero-Jimenez C.A."/>
            <person name="Tapia P."/>
            <person name="Veloso J."/>
            <person name="Silva-Moreno E."/>
            <person name="Staats M."/>
            <person name="Valdes J.H."/>
            <person name="Van Kan J.A.L."/>
        </authorList>
    </citation>
    <scope>NUCLEOTIDE SEQUENCE [LARGE SCALE GENOMIC DNA]</scope>
    <source>
        <strain evidence="2 3">MUCL435</strain>
    </source>
</reference>
<sequence>MRTPPQANPIHNMFHQKEFWRGDDDDNKRKRQARPPARQYNERRTLRPVSHAPGLSVSPEHNYSIHVYLIFYQFDSMAPGNFIATMSFRTMLDDFQGMKTMDFSPATEYADPLSDVNGGDLRGVMVAQRIFMCKIGWLKRDLGKEEVYARIKNYLPYANKPEKIDDKEWEKRRVKGLDSRTEWVLRAIRALKGEKYWEKLPKLQFQTRHREVIEVARKNRGVSGSKQTPFDMESANCLDKIMTDVGVALYSE</sequence>
<feature type="compositionally biased region" description="Basic and acidic residues" evidence="1">
    <location>
        <begin position="19"/>
        <end position="28"/>
    </location>
</feature>
<keyword evidence="3" id="KW-1185">Reference proteome</keyword>
<dbReference type="EMBL" id="PQXL01000011">
    <property type="protein sequence ID" value="THV55276.1"/>
    <property type="molecule type" value="Genomic_DNA"/>
</dbReference>